<dbReference type="PANTHER" id="PTHR30290:SF10">
    <property type="entry name" value="PERIPLASMIC OLIGOPEPTIDE-BINDING PROTEIN-RELATED"/>
    <property type="match status" value="1"/>
</dbReference>
<protein>
    <submittedName>
        <fullName evidence="7">ABC transporter substrate-binding protein</fullName>
    </submittedName>
</protein>
<dbReference type="Pfam" id="PF00496">
    <property type="entry name" value="SBP_bac_5"/>
    <property type="match status" value="1"/>
</dbReference>
<organism evidence="7 8">
    <name type="scientific">Neoaquamicrobium sediminum</name>
    <dbReference type="NCBI Taxonomy" id="1849104"/>
    <lineage>
        <taxon>Bacteria</taxon>
        <taxon>Pseudomonadati</taxon>
        <taxon>Pseudomonadota</taxon>
        <taxon>Alphaproteobacteria</taxon>
        <taxon>Hyphomicrobiales</taxon>
        <taxon>Phyllobacteriaceae</taxon>
        <taxon>Neoaquamicrobium</taxon>
    </lineage>
</organism>
<dbReference type="PIRSF" id="PIRSF002741">
    <property type="entry name" value="MppA"/>
    <property type="match status" value="1"/>
</dbReference>
<dbReference type="EMBL" id="JAZHFV010000005">
    <property type="protein sequence ID" value="MEX4008899.1"/>
    <property type="molecule type" value="Genomic_DNA"/>
</dbReference>
<proteinExistence type="inferred from homology"/>
<evidence type="ECO:0000256" key="3">
    <source>
        <dbReference type="ARBA" id="ARBA00022448"/>
    </source>
</evidence>
<feature type="chain" id="PRO_5045139621" evidence="5">
    <location>
        <begin position="26"/>
        <end position="526"/>
    </location>
</feature>
<dbReference type="InterPro" id="IPR030678">
    <property type="entry name" value="Peptide/Ni-bd"/>
</dbReference>
<evidence type="ECO:0000313" key="8">
    <source>
        <dbReference type="Proteomes" id="UP001559025"/>
    </source>
</evidence>
<dbReference type="Gene3D" id="3.40.190.10">
    <property type="entry name" value="Periplasmic binding protein-like II"/>
    <property type="match status" value="1"/>
</dbReference>
<evidence type="ECO:0000259" key="6">
    <source>
        <dbReference type="Pfam" id="PF00496"/>
    </source>
</evidence>
<dbReference type="Gene3D" id="3.10.105.10">
    <property type="entry name" value="Dipeptide-binding Protein, Domain 3"/>
    <property type="match status" value="1"/>
</dbReference>
<dbReference type="Gene3D" id="3.90.76.10">
    <property type="entry name" value="Dipeptide-binding Protein, Domain 1"/>
    <property type="match status" value="1"/>
</dbReference>
<keyword evidence="4 5" id="KW-0732">Signal</keyword>
<accession>A0ABV3WW59</accession>
<dbReference type="InterPro" id="IPR000914">
    <property type="entry name" value="SBP_5_dom"/>
</dbReference>
<evidence type="ECO:0000256" key="2">
    <source>
        <dbReference type="ARBA" id="ARBA00005695"/>
    </source>
</evidence>
<evidence type="ECO:0000313" key="7">
    <source>
        <dbReference type="EMBL" id="MEX4008899.1"/>
    </source>
</evidence>
<name>A0ABV3WW59_9HYPH</name>
<comment type="caution">
    <text evidence="7">The sequence shown here is derived from an EMBL/GenBank/DDBJ whole genome shotgun (WGS) entry which is preliminary data.</text>
</comment>
<evidence type="ECO:0000256" key="4">
    <source>
        <dbReference type="ARBA" id="ARBA00022729"/>
    </source>
</evidence>
<sequence length="526" mass="57120">MRTGIRTLLLAGAGAAAILSGPAAAQDQPLVIARNLEINSLDPHRAFCDTCQIYLSSTYQGLVKLAADDRSVEPLLATEWTSNEDQTQFTFKLDPEAVFSDGSPVEAKDVKWTFERLKNLQADPSFMMNGVASIETPDEKTVIVNMESPNSEFIGILAAPYVGIINSDVASENGATAGEDASSADQAETWFLANSAGSGPYVLDTYRPDDELRFRVNENYWGDAPPIGEIVIDHVADAVSQAQMLQSGGADIAMQVDPDTASTINSPDITIETVPSYNFIYVMFSPGAEGGDMLDLEVRQALAYAIDYQGAIDFTVGGEGELQASPIPNGFPGTEGLPMPEENLDKAREILASKGLEDGFTLDITVASLNVYGVDLTLLMQKIQQDLARINVKINIQPVASAVWREQIANPGIPFSARFYAPDYYGSAQYVQFFGMLPDTYWERNASGQGKVDLVNKSEVDLFQQALAASGDEMNRLYSEIALEMIKDRIIVPVVSPNLILAYRSEIEGVRYSACCNLPLAEIGRK</sequence>
<evidence type="ECO:0000256" key="5">
    <source>
        <dbReference type="SAM" id="SignalP"/>
    </source>
</evidence>
<keyword evidence="3" id="KW-0813">Transport</keyword>
<feature type="domain" description="Solute-binding protein family 5" evidence="6">
    <location>
        <begin position="72"/>
        <end position="431"/>
    </location>
</feature>
<dbReference type="Proteomes" id="UP001559025">
    <property type="component" value="Unassembled WGS sequence"/>
</dbReference>
<comment type="similarity">
    <text evidence="2">Belongs to the bacterial solute-binding protein 5 family.</text>
</comment>
<dbReference type="CDD" id="cd08512">
    <property type="entry name" value="PBP2_NikA_DppA_OppA_like_7"/>
    <property type="match status" value="1"/>
</dbReference>
<feature type="signal peptide" evidence="5">
    <location>
        <begin position="1"/>
        <end position="25"/>
    </location>
</feature>
<dbReference type="SUPFAM" id="SSF53850">
    <property type="entry name" value="Periplasmic binding protein-like II"/>
    <property type="match status" value="1"/>
</dbReference>
<keyword evidence="8" id="KW-1185">Reference proteome</keyword>
<evidence type="ECO:0000256" key="1">
    <source>
        <dbReference type="ARBA" id="ARBA00004418"/>
    </source>
</evidence>
<dbReference type="InterPro" id="IPR039424">
    <property type="entry name" value="SBP_5"/>
</dbReference>
<reference evidence="7 8" key="1">
    <citation type="submission" date="2024-01" db="EMBL/GenBank/DDBJ databases">
        <title>New evidence supports the origin of RcGTA from prophage.</title>
        <authorList>
            <person name="Xu Y."/>
            <person name="Liu B."/>
            <person name="Chen F."/>
        </authorList>
    </citation>
    <scope>NUCLEOTIDE SEQUENCE [LARGE SCALE GENOMIC DNA]</scope>
    <source>
        <strain evidence="7 8">CBW1107-2</strain>
    </source>
</reference>
<dbReference type="PANTHER" id="PTHR30290">
    <property type="entry name" value="PERIPLASMIC BINDING COMPONENT OF ABC TRANSPORTER"/>
    <property type="match status" value="1"/>
</dbReference>
<comment type="subcellular location">
    <subcellularLocation>
        <location evidence="1">Periplasm</location>
    </subcellularLocation>
</comment>
<dbReference type="RefSeq" id="WP_368803869.1">
    <property type="nucleotide sequence ID" value="NZ_JAZHFV010000005.1"/>
</dbReference>
<gene>
    <name evidence="7" type="ORF">V1479_16440</name>
</gene>